<dbReference type="OrthoDB" id="8143474at2"/>
<name>A0A285PJQ6_9HYPH</name>
<dbReference type="Proteomes" id="UP000219439">
    <property type="component" value="Unassembled WGS sequence"/>
</dbReference>
<keyword evidence="1" id="KW-0175">Coiled coil</keyword>
<keyword evidence="4" id="KW-1185">Reference proteome</keyword>
<evidence type="ECO:0000256" key="1">
    <source>
        <dbReference type="SAM" id="Coils"/>
    </source>
</evidence>
<feature type="transmembrane region" description="Helical" evidence="2">
    <location>
        <begin position="551"/>
        <end position="572"/>
    </location>
</feature>
<gene>
    <name evidence="3" type="ORF">SAMN06265368_3212</name>
</gene>
<evidence type="ECO:0000313" key="3">
    <source>
        <dbReference type="EMBL" id="SNZ20111.1"/>
    </source>
</evidence>
<feature type="transmembrane region" description="Helical" evidence="2">
    <location>
        <begin position="748"/>
        <end position="768"/>
    </location>
</feature>
<feature type="transmembrane region" description="Helical" evidence="2">
    <location>
        <begin position="921"/>
        <end position="943"/>
    </location>
</feature>
<proteinExistence type="predicted"/>
<protein>
    <submittedName>
        <fullName evidence="3">Uncharacterized protein</fullName>
    </submittedName>
</protein>
<accession>A0A285PJQ6</accession>
<dbReference type="EMBL" id="OBEL01000003">
    <property type="protein sequence ID" value="SNZ20111.1"/>
    <property type="molecule type" value="Genomic_DNA"/>
</dbReference>
<organism evidence="3 4">
    <name type="scientific">Cohaesibacter gelatinilyticus</name>
    <dbReference type="NCBI Taxonomy" id="372072"/>
    <lineage>
        <taxon>Bacteria</taxon>
        <taxon>Pseudomonadati</taxon>
        <taxon>Pseudomonadota</taxon>
        <taxon>Alphaproteobacteria</taxon>
        <taxon>Hyphomicrobiales</taxon>
        <taxon>Cohaesibacteraceae</taxon>
    </lineage>
</organism>
<feature type="transmembrane region" description="Helical" evidence="2">
    <location>
        <begin position="511"/>
        <end position="531"/>
    </location>
</feature>
<feature type="transmembrane region" description="Helical" evidence="2">
    <location>
        <begin position="964"/>
        <end position="984"/>
    </location>
</feature>
<feature type="transmembrane region" description="Helical" evidence="2">
    <location>
        <begin position="615"/>
        <end position="635"/>
    </location>
</feature>
<evidence type="ECO:0000313" key="4">
    <source>
        <dbReference type="Proteomes" id="UP000219439"/>
    </source>
</evidence>
<feature type="transmembrane region" description="Helical" evidence="2">
    <location>
        <begin position="423"/>
        <end position="441"/>
    </location>
</feature>
<feature type="coiled-coil region" evidence="1">
    <location>
        <begin position="775"/>
        <end position="802"/>
    </location>
</feature>
<feature type="transmembrane region" description="Helical" evidence="2">
    <location>
        <begin position="1004"/>
        <end position="1023"/>
    </location>
</feature>
<feature type="transmembrane region" description="Helical" evidence="2">
    <location>
        <begin position="453"/>
        <end position="471"/>
    </location>
</feature>
<dbReference type="AlphaFoldDB" id="A0A285PJQ6"/>
<feature type="transmembrane region" description="Helical" evidence="2">
    <location>
        <begin position="647"/>
        <end position="669"/>
    </location>
</feature>
<reference evidence="3 4" key="1">
    <citation type="submission" date="2017-09" db="EMBL/GenBank/DDBJ databases">
        <authorList>
            <person name="Ehlers B."/>
            <person name="Leendertz F.H."/>
        </authorList>
    </citation>
    <scope>NUCLEOTIDE SEQUENCE [LARGE SCALE GENOMIC DNA]</scope>
    <source>
        <strain evidence="3 4">DSM 18289</strain>
    </source>
</reference>
<feature type="transmembrane region" description="Helical" evidence="2">
    <location>
        <begin position="21"/>
        <end position="47"/>
    </location>
</feature>
<feature type="transmembrane region" description="Helical" evidence="2">
    <location>
        <begin position="579"/>
        <end position="603"/>
    </location>
</feature>
<dbReference type="RefSeq" id="WP_097154454.1">
    <property type="nucleotide sequence ID" value="NZ_OBEL01000003.1"/>
</dbReference>
<sequence>MSKLSDIWAIRELGFSYWFNRLALLMQSLGPLFICCITLFFIVNFVLAVEHASQNAPQFMQLDKLTFSAKPDTSVVLGRRELAQDTGTKSAEDDHIQLTFSQFGEWELQRIAETRKLDVGFPDVSMTVYSDRFPIPSSGSDSPKDAKNKLHIKAGEAHMTLFSQDGTDLHIFISDAAGQAAHYIFSYSGTATTGSGDALPRCVEWGGWTHLRNWLRRITRIQQLHELGFSFGVTARNIAYIGGSNTCILKDGTPLVALPGGVDDIEFGIRAGMTDGLAFLFPRKMPVNAPVAYEIEENGSFTAQHSGSKYFSWPVWNSNTSNQLAVNSFTVGYTLYTIESNGDRVSVSPLSKVPLTRAAQCGSIFGDVSPHGADLTSDQLRCPGSSLERGVAVRMESRKTPPALNRLLVPIVSNDDLAGEEKVFWTILVITFAGWWLFNQSASAEQMTPRRRLQLALQAMAFLLVAGPYWLELMPGEVYGFEKPVLMLYASGGLLMLGTLLLFIDEDCSMLGQLFWLITLSLALVGALSLFTLSAEGANTDWERFFVKQKYFVLDLLPLTFMTIIATSPLALRRSIGEAVLGTAAFIRFSLLLLAVFIAWVFFGDQQGLVGFQPVELGKFFVVLAISGVITQWTVRSRLLSDVVLRGSWVAFFSLALFGIAMAAVPYFHSDYSPIVIVLATSICVVALLLPSIVSRGIRERKHDDKEIEEIPLRFRPKREEKLWGLHPCEFLTSLRRRITAFFWHPKCGAPMLLVLVIATAGSLPFLVPRLIPGVPNWEWTAQKAENQISALEKKLGEGRRTVLERLLIWADTRYDRRVGSETIPLSLRDLNYQVLRSRSAIAHSPCSISPEMASLTFLAPERSSSILDYFGICTPHIAGTEIAISNDCSTNDLKEPVEPHCIPVVQSDFAGSYLISRHGIGTASLVAFLQLLILGIAGIAYFQIQSAKLRQPVAAAANDATAALILGSCFLFVLQWILSWGNVFGLLPIMGQPMTWTSAATSHHLFMALPASGAIFAGIRVARIRRETIPFRYAP</sequence>
<keyword evidence="2" id="KW-0812">Transmembrane</keyword>
<feature type="transmembrane region" description="Helical" evidence="2">
    <location>
        <begin position="486"/>
        <end position="504"/>
    </location>
</feature>
<keyword evidence="2" id="KW-0472">Membrane</keyword>
<evidence type="ECO:0000256" key="2">
    <source>
        <dbReference type="SAM" id="Phobius"/>
    </source>
</evidence>
<keyword evidence="2" id="KW-1133">Transmembrane helix</keyword>
<feature type="transmembrane region" description="Helical" evidence="2">
    <location>
        <begin position="675"/>
        <end position="694"/>
    </location>
</feature>